<dbReference type="AlphaFoldDB" id="A0AA35ZGH7"/>
<name>A0AA35ZGH7_LACSI</name>
<evidence type="ECO:0000256" key="1">
    <source>
        <dbReference type="SAM" id="SignalP"/>
    </source>
</evidence>
<feature type="signal peptide" evidence="1">
    <location>
        <begin position="1"/>
        <end position="24"/>
    </location>
</feature>
<dbReference type="EMBL" id="OX465082">
    <property type="protein sequence ID" value="CAI9291724.1"/>
    <property type="molecule type" value="Genomic_DNA"/>
</dbReference>
<protein>
    <recommendedName>
        <fullName evidence="2">DUF7870 domain-containing protein</fullName>
    </recommendedName>
</protein>
<dbReference type="Pfam" id="PF25276">
    <property type="entry name" value="DUF7870"/>
    <property type="match status" value="1"/>
</dbReference>
<keyword evidence="4" id="KW-1185">Reference proteome</keyword>
<evidence type="ECO:0000259" key="2">
    <source>
        <dbReference type="Pfam" id="PF25276"/>
    </source>
</evidence>
<dbReference type="Proteomes" id="UP001177003">
    <property type="component" value="Chromosome 6"/>
</dbReference>
<accession>A0AA35ZGH7</accession>
<feature type="chain" id="PRO_5041428216" description="DUF7870 domain-containing protein" evidence="1">
    <location>
        <begin position="25"/>
        <end position="383"/>
    </location>
</feature>
<dbReference type="PANTHER" id="PTHR33597">
    <property type="entry name" value="OS02G0760400 PROTEIN"/>
    <property type="match status" value="1"/>
</dbReference>
<evidence type="ECO:0000313" key="4">
    <source>
        <dbReference type="Proteomes" id="UP001177003"/>
    </source>
</evidence>
<dbReference type="PANTHER" id="PTHR33597:SF11">
    <property type="entry name" value="OS07G0620600 PROTEIN"/>
    <property type="match status" value="1"/>
</dbReference>
<evidence type="ECO:0000313" key="3">
    <source>
        <dbReference type="EMBL" id="CAI9291724.1"/>
    </source>
</evidence>
<feature type="domain" description="DUF7870" evidence="2">
    <location>
        <begin position="208"/>
        <end position="382"/>
    </location>
</feature>
<keyword evidence="1" id="KW-0732">Signal</keyword>
<proteinExistence type="predicted"/>
<gene>
    <name evidence="3" type="ORF">LSALG_LOCUS30846</name>
</gene>
<reference evidence="3" key="1">
    <citation type="submission" date="2023-04" db="EMBL/GenBank/DDBJ databases">
        <authorList>
            <person name="Vijverberg K."/>
            <person name="Xiong W."/>
            <person name="Schranz E."/>
        </authorList>
    </citation>
    <scope>NUCLEOTIDE SEQUENCE</scope>
</reference>
<sequence>MNLLKHRVKAFLLVLFVVSIPWLGSRVRKDFILHNQGDDVKFGINNSSEVEIFELIIRNLTSEGLVRMQDRGFIVNNNDTNETLVDCDSLYIVHDNKMDMMSYSDLEIKQSSIENKYDFAFMHEGEEELIDKVLKVDGIMVVLKKDNHKAKASESFQKPSNYEIIYHRQFPIAIIAMKKIRLIDDKNDASNTIPHRRLMFAQKKAEALKNLENVLLEPPRTVSGKSSTYSKKTRYLPDLMHDSLEDYPRRVFIDINGDGGWFMKNYPTRNMNFEIYQIETTVPEVTDTNTNTDDEAMGELVEIEITDWLRENVRNDEYVVMKAEADVVEQLVNNKAIELVDELFLECKYNCVKCKKCKRPYWKCLALYGLLKDVGVAVHQWWG</sequence>
<organism evidence="3 4">
    <name type="scientific">Lactuca saligna</name>
    <name type="common">Willowleaf lettuce</name>
    <dbReference type="NCBI Taxonomy" id="75948"/>
    <lineage>
        <taxon>Eukaryota</taxon>
        <taxon>Viridiplantae</taxon>
        <taxon>Streptophyta</taxon>
        <taxon>Embryophyta</taxon>
        <taxon>Tracheophyta</taxon>
        <taxon>Spermatophyta</taxon>
        <taxon>Magnoliopsida</taxon>
        <taxon>eudicotyledons</taxon>
        <taxon>Gunneridae</taxon>
        <taxon>Pentapetalae</taxon>
        <taxon>asterids</taxon>
        <taxon>campanulids</taxon>
        <taxon>Asterales</taxon>
        <taxon>Asteraceae</taxon>
        <taxon>Cichorioideae</taxon>
        <taxon>Cichorieae</taxon>
        <taxon>Lactucinae</taxon>
        <taxon>Lactuca</taxon>
    </lineage>
</organism>
<dbReference type="InterPro" id="IPR057192">
    <property type="entry name" value="DUF7870"/>
</dbReference>